<reference evidence="2" key="1">
    <citation type="journal article" date="2023" name="Mol. Phylogenet. Evol.">
        <title>Genome-scale phylogeny and comparative genomics of the fungal order Sordariales.</title>
        <authorList>
            <person name="Hensen N."/>
            <person name="Bonometti L."/>
            <person name="Westerberg I."/>
            <person name="Brannstrom I.O."/>
            <person name="Guillou S."/>
            <person name="Cros-Aarteil S."/>
            <person name="Calhoun S."/>
            <person name="Haridas S."/>
            <person name="Kuo A."/>
            <person name="Mondo S."/>
            <person name="Pangilinan J."/>
            <person name="Riley R."/>
            <person name="LaButti K."/>
            <person name="Andreopoulos B."/>
            <person name="Lipzen A."/>
            <person name="Chen C."/>
            <person name="Yan M."/>
            <person name="Daum C."/>
            <person name="Ng V."/>
            <person name="Clum A."/>
            <person name="Steindorff A."/>
            <person name="Ohm R.A."/>
            <person name="Martin F."/>
            <person name="Silar P."/>
            <person name="Natvig D.O."/>
            <person name="Lalanne C."/>
            <person name="Gautier V."/>
            <person name="Ament-Velasquez S.L."/>
            <person name="Kruys A."/>
            <person name="Hutchinson M.I."/>
            <person name="Powell A.J."/>
            <person name="Barry K."/>
            <person name="Miller A.N."/>
            <person name="Grigoriev I.V."/>
            <person name="Debuchy R."/>
            <person name="Gladieux P."/>
            <person name="Hiltunen Thoren M."/>
            <person name="Johannesson H."/>
        </authorList>
    </citation>
    <scope>NUCLEOTIDE SEQUENCE</scope>
    <source>
        <strain evidence="2">CBS 141.50</strain>
    </source>
</reference>
<gene>
    <name evidence="2" type="ORF">C8A04DRAFT_30346</name>
</gene>
<evidence type="ECO:0000256" key="1">
    <source>
        <dbReference type="SAM" id="MobiDB-lite"/>
    </source>
</evidence>
<proteinExistence type="predicted"/>
<accession>A0AAN6ZLA9</accession>
<dbReference type="Proteomes" id="UP001302676">
    <property type="component" value="Unassembled WGS sequence"/>
</dbReference>
<organism evidence="2 3">
    <name type="scientific">Dichotomopilus funicola</name>
    <dbReference type="NCBI Taxonomy" id="1934379"/>
    <lineage>
        <taxon>Eukaryota</taxon>
        <taxon>Fungi</taxon>
        <taxon>Dikarya</taxon>
        <taxon>Ascomycota</taxon>
        <taxon>Pezizomycotina</taxon>
        <taxon>Sordariomycetes</taxon>
        <taxon>Sordariomycetidae</taxon>
        <taxon>Sordariales</taxon>
        <taxon>Chaetomiaceae</taxon>
        <taxon>Dichotomopilus</taxon>
    </lineage>
</organism>
<evidence type="ECO:0000313" key="2">
    <source>
        <dbReference type="EMBL" id="KAK4142088.1"/>
    </source>
</evidence>
<evidence type="ECO:0000313" key="3">
    <source>
        <dbReference type="Proteomes" id="UP001302676"/>
    </source>
</evidence>
<protein>
    <submittedName>
        <fullName evidence="2">Uncharacterized protein</fullName>
    </submittedName>
</protein>
<feature type="region of interest" description="Disordered" evidence="1">
    <location>
        <begin position="1"/>
        <end position="57"/>
    </location>
</feature>
<dbReference type="RefSeq" id="XP_062635459.1">
    <property type="nucleotide sequence ID" value="XM_062781346.1"/>
</dbReference>
<dbReference type="AlphaFoldDB" id="A0AAN6ZLA9"/>
<dbReference type="GeneID" id="87817959"/>
<keyword evidence="3" id="KW-1185">Reference proteome</keyword>
<dbReference type="EMBL" id="MU853602">
    <property type="protein sequence ID" value="KAK4142088.1"/>
    <property type="molecule type" value="Genomic_DNA"/>
</dbReference>
<feature type="region of interest" description="Disordered" evidence="1">
    <location>
        <begin position="187"/>
        <end position="210"/>
    </location>
</feature>
<sequence length="231" mass="24999">MVGEPDSPVTNLESGGGNNAATDVPVANGAGEVDMSGWDSESTDLDETPRLPATYNSDEPYYDQLDNTLFSIARRAFRGEGIIILSSIEDLDQFLNFDPIGPGYNYIDNIDNIIPLISGERGPATFPSVDDEVDNLTNPDEVEASPPLISAEHGSPTLSSIGDDSEEGLIDLDDANVPLPIINGHGIDHDVRQHPAGSQPPADSENGTHVEDWDGLWFWGRGLEEWEARRD</sequence>
<name>A0AAN6ZLA9_9PEZI</name>
<comment type="caution">
    <text evidence="2">The sequence shown here is derived from an EMBL/GenBank/DDBJ whole genome shotgun (WGS) entry which is preliminary data.</text>
</comment>
<reference evidence="2" key="2">
    <citation type="submission" date="2023-05" db="EMBL/GenBank/DDBJ databases">
        <authorList>
            <consortium name="Lawrence Berkeley National Laboratory"/>
            <person name="Steindorff A."/>
            <person name="Hensen N."/>
            <person name="Bonometti L."/>
            <person name="Westerberg I."/>
            <person name="Brannstrom I.O."/>
            <person name="Guillou S."/>
            <person name="Cros-Aarteil S."/>
            <person name="Calhoun S."/>
            <person name="Haridas S."/>
            <person name="Kuo A."/>
            <person name="Mondo S."/>
            <person name="Pangilinan J."/>
            <person name="Riley R."/>
            <person name="Labutti K."/>
            <person name="Andreopoulos B."/>
            <person name="Lipzen A."/>
            <person name="Chen C."/>
            <person name="Yanf M."/>
            <person name="Daum C."/>
            <person name="Ng V."/>
            <person name="Clum A."/>
            <person name="Ohm R."/>
            <person name="Martin F."/>
            <person name="Silar P."/>
            <person name="Natvig D."/>
            <person name="Lalanne C."/>
            <person name="Gautier V."/>
            <person name="Ament-Velasquez S.L."/>
            <person name="Kruys A."/>
            <person name="Hutchinson M.I."/>
            <person name="Powell A.J."/>
            <person name="Barry K."/>
            <person name="Miller A.N."/>
            <person name="Grigoriev I.V."/>
            <person name="Debuchy R."/>
            <person name="Gladieux P."/>
            <person name="Thoren M.H."/>
            <person name="Johannesson H."/>
        </authorList>
    </citation>
    <scope>NUCLEOTIDE SEQUENCE</scope>
    <source>
        <strain evidence="2">CBS 141.50</strain>
    </source>
</reference>